<dbReference type="PANTHER" id="PTHR23507:SF1">
    <property type="entry name" value="FI18259P1-RELATED"/>
    <property type="match status" value="1"/>
</dbReference>
<dbReference type="RefSeq" id="XP_016645482.1">
    <property type="nucleotide sequence ID" value="XM_016784725.1"/>
</dbReference>
<dbReference type="OrthoDB" id="194139at2759"/>
<evidence type="ECO:0000259" key="7">
    <source>
        <dbReference type="PROSITE" id="PS50850"/>
    </source>
</evidence>
<dbReference type="PANTHER" id="PTHR23507">
    <property type="entry name" value="ZGC:174356"/>
    <property type="match status" value="1"/>
</dbReference>
<dbReference type="InterPro" id="IPR020846">
    <property type="entry name" value="MFS_dom"/>
</dbReference>
<organism evidence="8 9">
    <name type="scientific">Pseudallescheria apiosperma</name>
    <name type="common">Scedosporium apiospermum</name>
    <dbReference type="NCBI Taxonomy" id="563466"/>
    <lineage>
        <taxon>Eukaryota</taxon>
        <taxon>Fungi</taxon>
        <taxon>Dikarya</taxon>
        <taxon>Ascomycota</taxon>
        <taxon>Pezizomycotina</taxon>
        <taxon>Sordariomycetes</taxon>
        <taxon>Hypocreomycetidae</taxon>
        <taxon>Microascales</taxon>
        <taxon>Microascaceae</taxon>
        <taxon>Scedosporium</taxon>
    </lineage>
</organism>
<evidence type="ECO:0000256" key="5">
    <source>
        <dbReference type="SAM" id="MobiDB-lite"/>
    </source>
</evidence>
<sequence length="498" mass="53748">MPPAEEDETTPLIADEIAPESRHPRGSRRALTTIIAAFSLILILSISSHISDAPLTAILEDIVCEKYYASHPDDGSEFFSDPESKCKIEPIQSEVAFINGWKDTFEAAPGIILAVPYGALADRIGRKKVLILSLIGLFLEDSWLRVVYWFSDLFPPKAVWFLGAWAIIGGGATTLTSIVFVLVADVCPAEQRTTAFSQMQSAEMISQLVFIPLGAALMSVNKWLPMMISSALMVLGILLALAFLPETLPAKKKAEDEADLITEREDMDDRSSPRQNGTHTADGKSTAIKKAVAKVIGMINTHVVLTILAFLAVYLGEQVQGPVFLQYVSKKLHWTIAKASFFLSLRAGVNLAALAFVLPAFSSLLMKKMDEVSKDKRIAQFAGIFLAFGSAVMALASTWGLMSVGQIFYALGLVLPVPMRSLITGMVEQQHLATLYTALSVTSYSGMVIGRPLFAVIFGWGLRIGGGWIGLPFIVASGCFAAALGAVTGVTLGSRIEI</sequence>
<gene>
    <name evidence="8" type="ORF">SAPIO_CDS1454</name>
</gene>
<feature type="transmembrane region" description="Helical" evidence="6">
    <location>
        <begin position="347"/>
        <end position="366"/>
    </location>
</feature>
<dbReference type="Gene3D" id="1.20.1250.20">
    <property type="entry name" value="MFS general substrate transporter like domains"/>
    <property type="match status" value="1"/>
</dbReference>
<feature type="transmembrane region" description="Helical" evidence="6">
    <location>
        <begin position="204"/>
        <end position="220"/>
    </location>
</feature>
<feature type="transmembrane region" description="Helical" evidence="6">
    <location>
        <begin position="295"/>
        <end position="315"/>
    </location>
</feature>
<evidence type="ECO:0000256" key="3">
    <source>
        <dbReference type="ARBA" id="ARBA00022989"/>
    </source>
</evidence>
<evidence type="ECO:0000256" key="1">
    <source>
        <dbReference type="ARBA" id="ARBA00004141"/>
    </source>
</evidence>
<dbReference type="Pfam" id="PF07690">
    <property type="entry name" value="MFS_1"/>
    <property type="match status" value="1"/>
</dbReference>
<evidence type="ECO:0000256" key="4">
    <source>
        <dbReference type="ARBA" id="ARBA00023136"/>
    </source>
</evidence>
<feature type="transmembrane region" description="Helical" evidence="6">
    <location>
        <begin position="407"/>
        <end position="423"/>
    </location>
</feature>
<accession>A0A084GEC1</accession>
<dbReference type="InterPro" id="IPR011701">
    <property type="entry name" value="MFS"/>
</dbReference>
<dbReference type="GO" id="GO:0016020">
    <property type="term" value="C:membrane"/>
    <property type="evidence" value="ECO:0007669"/>
    <property type="project" value="UniProtKB-SubCell"/>
</dbReference>
<dbReference type="GeneID" id="27720526"/>
<feature type="transmembrane region" description="Helical" evidence="6">
    <location>
        <begin position="226"/>
        <end position="244"/>
    </location>
</feature>
<comment type="caution">
    <text evidence="8">The sequence shown here is derived from an EMBL/GenBank/DDBJ whole genome shotgun (WGS) entry which is preliminary data.</text>
</comment>
<dbReference type="SUPFAM" id="SSF103473">
    <property type="entry name" value="MFS general substrate transporter"/>
    <property type="match status" value="1"/>
</dbReference>
<protein>
    <recommendedName>
        <fullName evidence="7">Major facilitator superfamily (MFS) profile domain-containing protein</fullName>
    </recommendedName>
</protein>
<feature type="transmembrane region" description="Helical" evidence="6">
    <location>
        <begin position="468"/>
        <end position="492"/>
    </location>
</feature>
<comment type="subcellular location">
    <subcellularLocation>
        <location evidence="1">Membrane</location>
        <topology evidence="1">Multi-pass membrane protein</topology>
    </subcellularLocation>
</comment>
<feature type="domain" description="Major facilitator superfamily (MFS) profile" evidence="7">
    <location>
        <begin position="40"/>
        <end position="495"/>
    </location>
</feature>
<evidence type="ECO:0000256" key="6">
    <source>
        <dbReference type="SAM" id="Phobius"/>
    </source>
</evidence>
<feature type="region of interest" description="Disordered" evidence="5">
    <location>
        <begin position="262"/>
        <end position="283"/>
    </location>
</feature>
<evidence type="ECO:0000256" key="2">
    <source>
        <dbReference type="ARBA" id="ARBA00022692"/>
    </source>
</evidence>
<feature type="transmembrane region" description="Helical" evidence="6">
    <location>
        <begin position="378"/>
        <end position="401"/>
    </location>
</feature>
<reference evidence="8 9" key="1">
    <citation type="journal article" date="2014" name="Genome Announc.">
        <title>Draft genome sequence of the pathogenic fungus Scedosporium apiospermum.</title>
        <authorList>
            <person name="Vandeputte P."/>
            <person name="Ghamrawi S."/>
            <person name="Rechenmann M."/>
            <person name="Iltis A."/>
            <person name="Giraud S."/>
            <person name="Fleury M."/>
            <person name="Thornton C."/>
            <person name="Delhaes L."/>
            <person name="Meyer W."/>
            <person name="Papon N."/>
            <person name="Bouchara J.P."/>
        </authorList>
    </citation>
    <scope>NUCLEOTIDE SEQUENCE [LARGE SCALE GENOMIC DNA]</scope>
    <source>
        <strain evidence="8 9">IHEM 14462</strain>
    </source>
</reference>
<keyword evidence="3 6" id="KW-1133">Transmembrane helix</keyword>
<keyword evidence="2 6" id="KW-0812">Transmembrane</keyword>
<dbReference type="VEuPathDB" id="FungiDB:SAPIO_CDS1454"/>
<proteinExistence type="predicted"/>
<name>A0A084GEC1_PSEDA</name>
<keyword evidence="9" id="KW-1185">Reference proteome</keyword>
<evidence type="ECO:0000313" key="9">
    <source>
        <dbReference type="Proteomes" id="UP000028545"/>
    </source>
</evidence>
<feature type="transmembrane region" description="Helical" evidence="6">
    <location>
        <begin position="129"/>
        <end position="150"/>
    </location>
</feature>
<keyword evidence="4 6" id="KW-0472">Membrane</keyword>
<dbReference type="PROSITE" id="PS50850">
    <property type="entry name" value="MFS"/>
    <property type="match status" value="1"/>
</dbReference>
<dbReference type="AlphaFoldDB" id="A0A084GEC1"/>
<feature type="compositionally biased region" description="Basic and acidic residues" evidence="5">
    <location>
        <begin position="262"/>
        <end position="272"/>
    </location>
</feature>
<feature type="transmembrane region" description="Helical" evidence="6">
    <location>
        <begin position="435"/>
        <end position="462"/>
    </location>
</feature>
<feature type="transmembrane region" description="Helical" evidence="6">
    <location>
        <begin position="30"/>
        <end position="50"/>
    </location>
</feature>
<evidence type="ECO:0000313" key="8">
    <source>
        <dbReference type="EMBL" id="KEZ45683.1"/>
    </source>
</evidence>
<dbReference type="InterPro" id="IPR036259">
    <property type="entry name" value="MFS_trans_sf"/>
</dbReference>
<dbReference type="GO" id="GO:0022857">
    <property type="term" value="F:transmembrane transporter activity"/>
    <property type="evidence" value="ECO:0007669"/>
    <property type="project" value="InterPro"/>
</dbReference>
<dbReference type="OMA" id="HEIAKDK"/>
<dbReference type="Proteomes" id="UP000028545">
    <property type="component" value="Unassembled WGS sequence"/>
</dbReference>
<dbReference type="EMBL" id="JOWA01000066">
    <property type="protein sequence ID" value="KEZ45683.1"/>
    <property type="molecule type" value="Genomic_DNA"/>
</dbReference>
<dbReference type="HOGENOM" id="CLU_013756_2_1_1"/>
<dbReference type="KEGG" id="sapo:SAPIO_CDS1454"/>
<feature type="transmembrane region" description="Helical" evidence="6">
    <location>
        <begin position="162"/>
        <end position="183"/>
    </location>
</feature>